<protein>
    <submittedName>
        <fullName evidence="3">ATP-binding protein</fullName>
    </submittedName>
</protein>
<sequence length="1102" mass="122498">MSETVVLRKKDDDVLEVVPTNEIIENEPKSIVPEYEKLQAGLVEANKLVDDIILKKYLHNLTDLEIIPLDDSLKKISDIRLFRITEMVYQNNEYSTYKFASVFNSVQNLNCGVFIVVDSNGQKTDFYMGVRSLDDKRTTKSLKDTLKNALCGQFPGVKTEDLLDPVAEEFLGNIATKNITSVSCVAKNKDKEFKDNETFIQGLEKLALAMQGQKYTAIVLAKSADSAQLEETRQAYEMIYTQLSPFANMQMSYGRNTALNISDAFSHGTSIGSSHSVNSSIQKGKSNSKGTSKNHSTTKSDTLGALAKSIGTAALGVASLVTAPLEGVASVAVAGAIAVGQMGLSAYNPKTKSDGTGTSENSTVNENTTQGETETETKNESENETHTKGITTGKSDTMQLTLQNKSLLNTLQRIDEQLKRIDECESIGMWECAAYFLSDCQETAEMAAGTYKALMKGEKSGLETSSINFWGKQNANKLPILRDYITNFIHPVFEYHSDSISVPVTASSLVSSNELAIEMGLPRKSVCGFPVIEHADFGKEVVQYNKKLHSKDFCLGKVFSMGAETETEVNIDCNSLTMHTFVTGSTGSGKSNTVYEILNQLRNVYGIPFLVVEPAKGEYKNVFGQFPDVNVYGTNPKKTTLLRINPFRFPEDVHVLEHMDRLVEIFNVCWPMYAAMPAILKEAMEKAYEAAGWNMGTSVNSKSNKYPNFADLLEQIEIVINESKYSADSKGDYSGALLTRVRSLTNGLNSLIFCDDDLSDKELFDKSVIVDLSRVGSTETKSLIMGILVMKLNEYRMSSGRINSPLAHITVLEEAHNLLKKTSTEQSTEGANLLGKSVELLANSIAEMRTYGEGFIIADQSPGLLDMSVIRNTNTKIILRLPDKSDRELVGYAAGLDEDQIEELSKLKRGVAAVYQNDWVEPVLVQVNKCTIPEIIYDCSEEVKKTDYNSVRTQIVKLLIQGRVSEKYTILLEEIEKGLDSLGLSTLNYEFVEEQIIEFKEKGELSIWKDDNFRKLSRRITDILGVRAKVENIVVTAMDNEELTEKLGRVVELCINSPSEPLKIALSQCFMKDMSTQQEEREMREKIYLNWFKSVVERSRGL</sequence>
<feature type="compositionally biased region" description="Low complexity" evidence="1">
    <location>
        <begin position="356"/>
        <end position="372"/>
    </location>
</feature>
<feature type="domain" description="Helicase HerA central" evidence="2">
    <location>
        <begin position="555"/>
        <end position="788"/>
    </location>
</feature>
<dbReference type="PANTHER" id="PTHR42957">
    <property type="entry name" value="HELICASE MJ1565-RELATED"/>
    <property type="match status" value="1"/>
</dbReference>
<dbReference type="Gene3D" id="3.40.50.300">
    <property type="entry name" value="P-loop containing nucleotide triphosphate hydrolases"/>
    <property type="match status" value="2"/>
</dbReference>
<dbReference type="InterPro" id="IPR002789">
    <property type="entry name" value="HerA_central"/>
</dbReference>
<dbReference type="AlphaFoldDB" id="A0A7X2MZN9"/>
<organism evidence="3 4">
    <name type="scientific">Inconstantimicrobium porci</name>
    <dbReference type="NCBI Taxonomy" id="2652291"/>
    <lineage>
        <taxon>Bacteria</taxon>
        <taxon>Bacillati</taxon>
        <taxon>Bacillota</taxon>
        <taxon>Clostridia</taxon>
        <taxon>Eubacteriales</taxon>
        <taxon>Clostridiaceae</taxon>
        <taxon>Inconstantimicrobium</taxon>
    </lineage>
</organism>
<keyword evidence="4" id="KW-1185">Reference proteome</keyword>
<name>A0A7X2MZN9_9CLOT</name>
<dbReference type="InterPro" id="IPR027417">
    <property type="entry name" value="P-loop_NTPase"/>
</dbReference>
<dbReference type="EMBL" id="VULX01000020">
    <property type="protein sequence ID" value="MSR92014.1"/>
    <property type="molecule type" value="Genomic_DNA"/>
</dbReference>
<dbReference type="InterPro" id="IPR008571">
    <property type="entry name" value="HerA-like"/>
</dbReference>
<reference evidence="3 4" key="1">
    <citation type="submission" date="2019-08" db="EMBL/GenBank/DDBJ databases">
        <title>In-depth cultivation of the pig gut microbiome towards novel bacterial diversity and tailored functional studies.</title>
        <authorList>
            <person name="Wylensek D."/>
            <person name="Hitch T.C.A."/>
            <person name="Clavel T."/>
        </authorList>
    </citation>
    <scope>NUCLEOTIDE SEQUENCE [LARGE SCALE GENOMIC DNA]</scope>
    <source>
        <strain evidence="3 4">WCA-383-APC-5B</strain>
    </source>
</reference>
<accession>A0A7X2MZN9</accession>
<keyword evidence="3" id="KW-0067">ATP-binding</keyword>
<evidence type="ECO:0000259" key="2">
    <source>
        <dbReference type="Pfam" id="PF01935"/>
    </source>
</evidence>
<dbReference type="SUPFAM" id="SSF52540">
    <property type="entry name" value="P-loop containing nucleoside triphosphate hydrolases"/>
    <property type="match status" value="1"/>
</dbReference>
<evidence type="ECO:0000256" key="1">
    <source>
        <dbReference type="SAM" id="MobiDB-lite"/>
    </source>
</evidence>
<proteinExistence type="predicted"/>
<keyword evidence="3" id="KW-0547">Nucleotide-binding</keyword>
<evidence type="ECO:0000313" key="3">
    <source>
        <dbReference type="EMBL" id="MSR92014.1"/>
    </source>
</evidence>
<dbReference type="GO" id="GO:0005524">
    <property type="term" value="F:ATP binding"/>
    <property type="evidence" value="ECO:0007669"/>
    <property type="project" value="UniProtKB-KW"/>
</dbReference>
<feature type="compositionally biased region" description="Basic and acidic residues" evidence="1">
    <location>
        <begin position="375"/>
        <end position="387"/>
    </location>
</feature>
<comment type="caution">
    <text evidence="3">The sequence shown here is derived from an EMBL/GenBank/DDBJ whole genome shotgun (WGS) entry which is preliminary data.</text>
</comment>
<dbReference type="Proteomes" id="UP000460287">
    <property type="component" value="Unassembled WGS sequence"/>
</dbReference>
<dbReference type="PANTHER" id="PTHR42957:SF1">
    <property type="entry name" value="HELICASE MJ1565-RELATED"/>
    <property type="match status" value="1"/>
</dbReference>
<gene>
    <name evidence="3" type="ORF">FYJ33_11565</name>
</gene>
<feature type="region of interest" description="Disordered" evidence="1">
    <location>
        <begin position="346"/>
        <end position="396"/>
    </location>
</feature>
<dbReference type="RefSeq" id="WP_154531912.1">
    <property type="nucleotide sequence ID" value="NZ_VULX01000020.1"/>
</dbReference>
<feature type="region of interest" description="Disordered" evidence="1">
    <location>
        <begin position="272"/>
        <end position="300"/>
    </location>
</feature>
<dbReference type="Pfam" id="PF01935">
    <property type="entry name" value="DUF87"/>
    <property type="match status" value="1"/>
</dbReference>
<evidence type="ECO:0000313" key="4">
    <source>
        <dbReference type="Proteomes" id="UP000460287"/>
    </source>
</evidence>